<dbReference type="Proteomes" id="UP000694867">
    <property type="component" value="Unplaced"/>
</dbReference>
<dbReference type="PANTHER" id="PTHR47027">
    <property type="entry name" value="REVERSE TRANSCRIPTASE DOMAIN-CONTAINING PROTEIN"/>
    <property type="match status" value="1"/>
</dbReference>
<reference evidence="3" key="1">
    <citation type="submission" date="2025-08" db="UniProtKB">
        <authorList>
            <consortium name="RefSeq"/>
        </authorList>
    </citation>
    <scope>IDENTIFICATION</scope>
</reference>
<dbReference type="GO" id="GO:0071897">
    <property type="term" value="P:DNA biosynthetic process"/>
    <property type="evidence" value="ECO:0007669"/>
    <property type="project" value="UniProtKB-ARBA"/>
</dbReference>
<keyword evidence="2" id="KW-1185">Reference proteome</keyword>
<dbReference type="PANTHER" id="PTHR47027:SF20">
    <property type="entry name" value="REVERSE TRANSCRIPTASE-LIKE PROTEIN WITH RNA-DIRECTED DNA POLYMERASE DOMAIN"/>
    <property type="match status" value="1"/>
</dbReference>
<accession>A0AAJ6QN29</accession>
<dbReference type="AlphaFoldDB" id="A0AAJ6QN29"/>
<evidence type="ECO:0000259" key="1">
    <source>
        <dbReference type="PROSITE" id="PS50878"/>
    </source>
</evidence>
<evidence type="ECO:0000313" key="2">
    <source>
        <dbReference type="Proteomes" id="UP000694867"/>
    </source>
</evidence>
<dbReference type="RefSeq" id="XP_003738420.1">
    <property type="nucleotide sequence ID" value="XM_003738372.1"/>
</dbReference>
<dbReference type="Gene3D" id="3.30.70.270">
    <property type="match status" value="1"/>
</dbReference>
<organism evidence="2 3">
    <name type="scientific">Galendromus occidentalis</name>
    <name type="common">western predatory mite</name>
    <dbReference type="NCBI Taxonomy" id="34638"/>
    <lineage>
        <taxon>Eukaryota</taxon>
        <taxon>Metazoa</taxon>
        <taxon>Ecdysozoa</taxon>
        <taxon>Arthropoda</taxon>
        <taxon>Chelicerata</taxon>
        <taxon>Arachnida</taxon>
        <taxon>Acari</taxon>
        <taxon>Parasitiformes</taxon>
        <taxon>Mesostigmata</taxon>
        <taxon>Gamasina</taxon>
        <taxon>Phytoseioidea</taxon>
        <taxon>Phytoseiidae</taxon>
        <taxon>Typhlodrominae</taxon>
        <taxon>Galendromus</taxon>
    </lineage>
</organism>
<protein>
    <submittedName>
        <fullName evidence="3">Uncharacterized protein LOC100907733</fullName>
    </submittedName>
</protein>
<gene>
    <name evidence="3" type="primary">LOC100907733</name>
</gene>
<dbReference type="InterPro" id="IPR000477">
    <property type="entry name" value="RT_dom"/>
</dbReference>
<proteinExistence type="predicted"/>
<dbReference type="InterPro" id="IPR043502">
    <property type="entry name" value="DNA/RNA_pol_sf"/>
</dbReference>
<dbReference type="GeneID" id="100907733"/>
<dbReference type="InterPro" id="IPR043128">
    <property type="entry name" value="Rev_trsase/Diguanyl_cyclase"/>
</dbReference>
<sequence>MFKPENTVGKTITSTSNIIIDPECRDDEVNRAKLREWWESGGAEEEFEEVLWEDLVLVEDGVVEHKPIRQTIGVARGDCLSPLLFSTLVGDLPKRIRDRHPQVQVLMYADDLALFSSSRFHLQQALRSLERYVVENDIEINASKSEALKSRRGGRPSSSDQFRIDSDTLELVDHFPYLGIFFSAFGCSFSRHLRERVHLGHFAFHCIENPHKLSLRTAEALFTLKIEPTACYGTHRMQLDRLKVAFLKTVFKCTDHAETDSSISWRMSHYFRSKSSEDSI</sequence>
<feature type="domain" description="Reverse transcriptase" evidence="1">
    <location>
        <begin position="1"/>
        <end position="182"/>
    </location>
</feature>
<dbReference type="PROSITE" id="PS50878">
    <property type="entry name" value="RT_POL"/>
    <property type="match status" value="1"/>
</dbReference>
<dbReference type="KEGG" id="goe:100907733"/>
<name>A0AAJ6QN29_9ACAR</name>
<dbReference type="Pfam" id="PF00078">
    <property type="entry name" value="RVT_1"/>
    <property type="match status" value="1"/>
</dbReference>
<dbReference type="SUPFAM" id="SSF56672">
    <property type="entry name" value="DNA/RNA polymerases"/>
    <property type="match status" value="1"/>
</dbReference>
<evidence type="ECO:0000313" key="3">
    <source>
        <dbReference type="RefSeq" id="XP_003738420.1"/>
    </source>
</evidence>